<evidence type="ECO:0000256" key="1">
    <source>
        <dbReference type="SAM" id="Phobius"/>
    </source>
</evidence>
<gene>
    <name evidence="2" type="ORF">COZ78_01265</name>
</gene>
<proteinExistence type="predicted"/>
<dbReference type="EMBL" id="PFHV01000034">
    <property type="protein sequence ID" value="PIX03262.1"/>
    <property type="molecule type" value="Genomic_DNA"/>
</dbReference>
<feature type="transmembrane region" description="Helical" evidence="1">
    <location>
        <begin position="50"/>
        <end position="71"/>
    </location>
</feature>
<dbReference type="AlphaFoldDB" id="A0A2M7IYM4"/>
<accession>A0A2M7IYM4</accession>
<keyword evidence="1" id="KW-0472">Membrane</keyword>
<sequence>MLKRYITFSLFAISGLSLALPFSVWAFCPLCVVATGALTGVFRWLGVDDLIIGLWLGGFLFATSIMAGNYLKLKVKKLANYSTAMAIVLYGLTIILLYFGGILSAPYNRIFGISRIIIGLVAGSLLFLITPYLNKLLKRTNNGKNFISHQKMLLGIFLLLSFSLVAYFL</sequence>
<keyword evidence="1" id="KW-1133">Transmembrane helix</keyword>
<keyword evidence="1" id="KW-0812">Transmembrane</keyword>
<comment type="caution">
    <text evidence="2">The sequence shown here is derived from an EMBL/GenBank/DDBJ whole genome shotgun (WGS) entry which is preliminary data.</text>
</comment>
<organism evidence="2 3">
    <name type="scientific">bacterium (Candidatus Gribaldobacteria) CG_4_8_14_3_um_filter_42_11</name>
    <dbReference type="NCBI Taxonomy" id="2014267"/>
    <lineage>
        <taxon>Bacteria</taxon>
        <taxon>Candidatus Gribaldobacteria</taxon>
    </lineage>
</organism>
<feature type="transmembrane region" description="Helical" evidence="1">
    <location>
        <begin position="83"/>
        <end position="104"/>
    </location>
</feature>
<reference evidence="3" key="1">
    <citation type="submission" date="2017-09" db="EMBL/GenBank/DDBJ databases">
        <title>Depth-based differentiation of microbial function through sediment-hosted aquifers and enrichment of novel symbionts in the deep terrestrial subsurface.</title>
        <authorList>
            <person name="Probst A.J."/>
            <person name="Ladd B."/>
            <person name="Jarett J.K."/>
            <person name="Geller-Mcgrath D.E."/>
            <person name="Sieber C.M.K."/>
            <person name="Emerson J.B."/>
            <person name="Anantharaman K."/>
            <person name="Thomas B.C."/>
            <person name="Malmstrom R."/>
            <person name="Stieglmeier M."/>
            <person name="Klingl A."/>
            <person name="Woyke T."/>
            <person name="Ryan C.M."/>
            <person name="Banfield J.F."/>
        </authorList>
    </citation>
    <scope>NUCLEOTIDE SEQUENCE [LARGE SCALE GENOMIC DNA]</scope>
</reference>
<feature type="transmembrane region" description="Helical" evidence="1">
    <location>
        <begin position="110"/>
        <end position="132"/>
    </location>
</feature>
<dbReference type="Proteomes" id="UP000230505">
    <property type="component" value="Unassembled WGS sequence"/>
</dbReference>
<evidence type="ECO:0000313" key="3">
    <source>
        <dbReference type="Proteomes" id="UP000230505"/>
    </source>
</evidence>
<name>A0A2M7IYM4_9BACT</name>
<evidence type="ECO:0000313" key="2">
    <source>
        <dbReference type="EMBL" id="PIX03262.1"/>
    </source>
</evidence>
<protein>
    <submittedName>
        <fullName evidence="2">Uncharacterized protein</fullName>
    </submittedName>
</protein>
<feature type="transmembrane region" description="Helical" evidence="1">
    <location>
        <begin position="152"/>
        <end position="168"/>
    </location>
</feature>